<evidence type="ECO:0000313" key="2">
    <source>
        <dbReference type="Proteomes" id="UP000838756"/>
    </source>
</evidence>
<name>A0A8S4QIK3_9NEOP</name>
<protein>
    <submittedName>
        <fullName evidence="1">Jg24999 protein</fullName>
    </submittedName>
</protein>
<dbReference type="EMBL" id="CAKXAJ010007711">
    <property type="protein sequence ID" value="CAH2210534.1"/>
    <property type="molecule type" value="Genomic_DNA"/>
</dbReference>
<evidence type="ECO:0000313" key="1">
    <source>
        <dbReference type="EMBL" id="CAH2210534.1"/>
    </source>
</evidence>
<comment type="caution">
    <text evidence="1">The sequence shown here is derived from an EMBL/GenBank/DDBJ whole genome shotgun (WGS) entry which is preliminary data.</text>
</comment>
<reference evidence="1" key="1">
    <citation type="submission" date="2022-03" db="EMBL/GenBank/DDBJ databases">
        <authorList>
            <person name="Lindestad O."/>
        </authorList>
    </citation>
    <scope>NUCLEOTIDE SEQUENCE</scope>
</reference>
<dbReference type="Proteomes" id="UP000838756">
    <property type="component" value="Unassembled WGS sequence"/>
</dbReference>
<gene>
    <name evidence="1" type="primary">jg24999</name>
    <name evidence="1" type="ORF">PAEG_LOCUS2439</name>
</gene>
<proteinExistence type="predicted"/>
<dbReference type="AlphaFoldDB" id="A0A8S4QIK3"/>
<organism evidence="1 2">
    <name type="scientific">Pararge aegeria aegeria</name>
    <dbReference type="NCBI Taxonomy" id="348720"/>
    <lineage>
        <taxon>Eukaryota</taxon>
        <taxon>Metazoa</taxon>
        <taxon>Ecdysozoa</taxon>
        <taxon>Arthropoda</taxon>
        <taxon>Hexapoda</taxon>
        <taxon>Insecta</taxon>
        <taxon>Pterygota</taxon>
        <taxon>Neoptera</taxon>
        <taxon>Endopterygota</taxon>
        <taxon>Lepidoptera</taxon>
        <taxon>Glossata</taxon>
        <taxon>Ditrysia</taxon>
        <taxon>Papilionoidea</taxon>
        <taxon>Nymphalidae</taxon>
        <taxon>Satyrinae</taxon>
        <taxon>Satyrini</taxon>
        <taxon>Parargina</taxon>
        <taxon>Pararge</taxon>
    </lineage>
</organism>
<accession>A0A8S4QIK3</accession>
<keyword evidence="2" id="KW-1185">Reference proteome</keyword>
<sequence length="189" mass="20922">MSSNSRHRHRAYSFVRQCTKGRYSIFKAQRVYKLRFGDILNWRGCSHPRVQGGAGAGGGLAARAGRAEPRAEVAETVRAARLLQDPGRQEEELYADALAECAAALALRREPATLCDRADALLGLDMFDDGTRTAAPMHWDMKSALGQLGGPPARTFLTLNERCLRTFRSRPRFLKDGLLMVSCRRGIST</sequence>